<feature type="transmembrane region" description="Helical" evidence="1">
    <location>
        <begin position="132"/>
        <end position="153"/>
    </location>
</feature>
<evidence type="ECO:0000313" key="2">
    <source>
        <dbReference type="EMBL" id="GAA3496054.1"/>
    </source>
</evidence>
<feature type="transmembrane region" description="Helical" evidence="1">
    <location>
        <begin position="46"/>
        <end position="69"/>
    </location>
</feature>
<gene>
    <name evidence="2" type="ORF">GCM10019016_031550</name>
</gene>
<sequence>MTPGEKALGCLVLPGFVLLILPPVFFKMHWGHDVWGGVASGWPGGAYAFAATVGALVPLALLAWVVPLTRMNWRKSRPRSLAWVVASLPGLAACYLAAGVINAYARPKRRSDWDSACYDEGGPCWTHEQYPYLWAVGLAATLAVIVLLVGLFVKYGVRERRDAESSGEAAAT</sequence>
<keyword evidence="3" id="KW-1185">Reference proteome</keyword>
<reference evidence="3" key="1">
    <citation type="journal article" date="2019" name="Int. J. Syst. Evol. Microbiol.">
        <title>The Global Catalogue of Microorganisms (GCM) 10K type strain sequencing project: providing services to taxonomists for standard genome sequencing and annotation.</title>
        <authorList>
            <consortium name="The Broad Institute Genomics Platform"/>
            <consortium name="The Broad Institute Genome Sequencing Center for Infectious Disease"/>
            <person name="Wu L."/>
            <person name="Ma J."/>
        </authorList>
    </citation>
    <scope>NUCLEOTIDE SEQUENCE [LARGE SCALE GENOMIC DNA]</scope>
    <source>
        <strain evidence="3">JCM 4816</strain>
    </source>
</reference>
<evidence type="ECO:0000313" key="3">
    <source>
        <dbReference type="Proteomes" id="UP001501455"/>
    </source>
</evidence>
<feature type="transmembrane region" description="Helical" evidence="1">
    <location>
        <begin position="81"/>
        <end position="105"/>
    </location>
</feature>
<keyword evidence="1" id="KW-1133">Transmembrane helix</keyword>
<organism evidence="2 3">
    <name type="scientific">Streptomyces prasinosporus</name>
    <dbReference type="NCBI Taxonomy" id="68256"/>
    <lineage>
        <taxon>Bacteria</taxon>
        <taxon>Bacillati</taxon>
        <taxon>Actinomycetota</taxon>
        <taxon>Actinomycetes</taxon>
        <taxon>Kitasatosporales</taxon>
        <taxon>Streptomycetaceae</taxon>
        <taxon>Streptomyces</taxon>
        <taxon>Streptomyces albogriseolus group</taxon>
    </lineage>
</organism>
<name>A0ABP6TND7_9ACTN</name>
<comment type="caution">
    <text evidence="2">The sequence shown here is derived from an EMBL/GenBank/DDBJ whole genome shotgun (WGS) entry which is preliminary data.</text>
</comment>
<keyword evidence="1" id="KW-0812">Transmembrane</keyword>
<evidence type="ECO:0008006" key="4">
    <source>
        <dbReference type="Google" id="ProtNLM"/>
    </source>
</evidence>
<keyword evidence="1" id="KW-0472">Membrane</keyword>
<accession>A0ABP6TND7</accession>
<protein>
    <recommendedName>
        <fullName evidence="4">Integral membrane protein</fullName>
    </recommendedName>
</protein>
<dbReference type="EMBL" id="BAAAXF010000022">
    <property type="protein sequence ID" value="GAA3496054.1"/>
    <property type="molecule type" value="Genomic_DNA"/>
</dbReference>
<feature type="transmembrane region" description="Helical" evidence="1">
    <location>
        <begin position="7"/>
        <end position="26"/>
    </location>
</feature>
<dbReference type="Proteomes" id="UP001501455">
    <property type="component" value="Unassembled WGS sequence"/>
</dbReference>
<proteinExistence type="predicted"/>
<evidence type="ECO:0000256" key="1">
    <source>
        <dbReference type="SAM" id="Phobius"/>
    </source>
</evidence>